<dbReference type="AlphaFoldDB" id="A0A1G1XBZ2"/>
<reference evidence="2 3" key="1">
    <citation type="journal article" date="2016" name="Nat. Commun.">
        <title>Thousands of microbial genomes shed light on interconnected biogeochemical processes in an aquifer system.</title>
        <authorList>
            <person name="Anantharaman K."/>
            <person name="Brown C.T."/>
            <person name="Hug L.A."/>
            <person name="Sharon I."/>
            <person name="Castelle C.J."/>
            <person name="Probst A.J."/>
            <person name="Thomas B.C."/>
            <person name="Singh A."/>
            <person name="Wilkins M.J."/>
            <person name="Karaoz U."/>
            <person name="Brodie E.L."/>
            <person name="Williams K.H."/>
            <person name="Hubbard S.S."/>
            <person name="Banfield J.F."/>
        </authorList>
    </citation>
    <scope>NUCLEOTIDE SEQUENCE [LARGE SCALE GENOMIC DNA]</scope>
</reference>
<dbReference type="EMBL" id="MHHS01000007">
    <property type="protein sequence ID" value="OGY37499.1"/>
    <property type="molecule type" value="Genomic_DNA"/>
</dbReference>
<gene>
    <name evidence="2" type="ORF">A3E36_02690</name>
</gene>
<evidence type="ECO:0000256" key="1">
    <source>
        <dbReference type="SAM" id="MobiDB-lite"/>
    </source>
</evidence>
<proteinExistence type="predicted"/>
<comment type="caution">
    <text evidence="2">The sequence shown here is derived from an EMBL/GenBank/DDBJ whole genome shotgun (WGS) entry which is preliminary data.</text>
</comment>
<sequence length="294" mass="31431">MRKKKVEKKKMWMVGGALAIAGVTIFLVTFYSGSLSLAAFPAPAPNMQITTKLDCSVANNVLQANITTTGTTVKSSQLNNLRVTWSNNSSIGLIIPQTSVTALGGVATAIYLPKTAIKSSDTVHANFQGGWFYSGSFTATYYTPSSCSVDVAMGICAVPASNLVPTPKPASTQRPTPTPRAAFTPVPQSAGILTGRATISQTVTATCRAFAGNEQFGINIYQSNNKIKTLKFNHDGTFKVELPVGSYAIYPDYLQPGLMVSPDMWKGVLPQTVTIQSGKSTTLNLKTTYYCNTW</sequence>
<accession>A0A1G1XBZ2</accession>
<evidence type="ECO:0000313" key="2">
    <source>
        <dbReference type="EMBL" id="OGY37499.1"/>
    </source>
</evidence>
<name>A0A1G1XBZ2_9BACT</name>
<feature type="region of interest" description="Disordered" evidence="1">
    <location>
        <begin position="166"/>
        <end position="185"/>
    </location>
</feature>
<organism evidence="2 3">
    <name type="scientific">Candidatus Andersenbacteria bacterium RIFCSPHIGHO2_12_FULL_45_11b</name>
    <dbReference type="NCBI Taxonomy" id="1797282"/>
    <lineage>
        <taxon>Bacteria</taxon>
        <taxon>Candidatus Anderseniibacteriota</taxon>
    </lineage>
</organism>
<dbReference type="Proteomes" id="UP000177941">
    <property type="component" value="Unassembled WGS sequence"/>
</dbReference>
<feature type="compositionally biased region" description="Low complexity" evidence="1">
    <location>
        <begin position="169"/>
        <end position="185"/>
    </location>
</feature>
<evidence type="ECO:0000313" key="3">
    <source>
        <dbReference type="Proteomes" id="UP000177941"/>
    </source>
</evidence>
<protein>
    <submittedName>
        <fullName evidence="2">Uncharacterized protein</fullName>
    </submittedName>
</protein>